<evidence type="ECO:0000256" key="4">
    <source>
        <dbReference type="ARBA" id="ARBA00023052"/>
    </source>
</evidence>
<comment type="caution">
    <text evidence="10">The sequence shown here is derived from an EMBL/GenBank/DDBJ whole genome shotgun (WGS) entry which is preliminary data.</text>
</comment>
<keyword evidence="2 6" id="KW-0479">Metal-binding</keyword>
<evidence type="ECO:0000313" key="10">
    <source>
        <dbReference type="EMBL" id="MDJ1169220.1"/>
    </source>
</evidence>
<dbReference type="PANTHER" id="PTHR42916">
    <property type="entry name" value="2-SUCCINYL-5-ENOLPYRUVYL-6-HYDROXY-3-CYCLOHEXENE-1-CARBOXYLATE SYNTHASE"/>
    <property type="match status" value="1"/>
</dbReference>
<dbReference type="InterPro" id="IPR012001">
    <property type="entry name" value="Thiamin_PyroP_enz_TPP-bd_dom"/>
</dbReference>
<comment type="cofactor">
    <cofactor evidence="6">
        <name>thiamine diphosphate</name>
        <dbReference type="ChEBI" id="CHEBI:58937"/>
    </cofactor>
    <text evidence="6">Binds 1 thiamine pyrophosphate per subunit.</text>
</comment>
<dbReference type="PIRSF" id="PIRSF004983">
    <property type="entry name" value="MenD"/>
    <property type="match status" value="1"/>
</dbReference>
<dbReference type="CDD" id="cd02009">
    <property type="entry name" value="TPP_SHCHC_synthase"/>
    <property type="match status" value="1"/>
</dbReference>
<keyword evidence="11" id="KW-1185">Reference proteome</keyword>
<dbReference type="EMBL" id="JAQOSP010000050">
    <property type="protein sequence ID" value="MDJ1169220.1"/>
    <property type="molecule type" value="Genomic_DNA"/>
</dbReference>
<dbReference type="InterPro" id="IPR004433">
    <property type="entry name" value="MenaQ_synth_MenD"/>
</dbReference>
<dbReference type="Proteomes" id="UP001235303">
    <property type="component" value="Unassembled WGS sequence"/>
</dbReference>
<dbReference type="Gene3D" id="3.40.50.970">
    <property type="match status" value="2"/>
</dbReference>
<comment type="pathway">
    <text evidence="6">Cofactor biosynthesis; phylloquinone biosynthesis.</text>
</comment>
<protein>
    <recommendedName>
        <fullName evidence="6">2-succinyl-5-enolpyruvyl-6-hydroxy-3-cyclohexene-1-carboxylate synthase</fullName>
        <shortName evidence="6">SEPHCHC synthase</shortName>
        <ecNumber evidence="6">2.2.1.9</ecNumber>
    </recommendedName>
</protein>
<comment type="subunit">
    <text evidence="6">Homodimer.</text>
</comment>
<keyword evidence="3 6" id="KW-0460">Magnesium</keyword>
<dbReference type="NCBIfam" id="TIGR00173">
    <property type="entry name" value="menD"/>
    <property type="match status" value="1"/>
</dbReference>
<dbReference type="Pfam" id="PF16582">
    <property type="entry name" value="TPP_enzyme_M_2"/>
    <property type="match status" value="1"/>
</dbReference>
<dbReference type="CDD" id="cd07037">
    <property type="entry name" value="TPP_PYR_MenD"/>
    <property type="match status" value="1"/>
</dbReference>
<comment type="similarity">
    <text evidence="6">Belongs to the TPP enzyme family. MenD subfamily.</text>
</comment>
<dbReference type="Pfam" id="PF02776">
    <property type="entry name" value="TPP_enzyme_N"/>
    <property type="match status" value="1"/>
</dbReference>
<sequence>MPIDFRNLNMLWASILVETLERLGLTTVIICPGSRSTPLTVAFAAQRGIEAIPILDERSAAFFALGQAKTLGLPAALVCTSGTAGANFYPAVIEASESRVPLMVLTTDRPPELRQTHAGQTIDQVKLYGNYPTWQTELSLPDVDLLAYLRQAIAYGWERTLSPIPGPVHVNLPFRDPLAPVLQLDLGIREEEFEVDRFFGFLTPRSASVSSIEIIPEAVQTWCKDLRSSRGLIIAGVAQPQDAEAYVEAIAHLAKTLNFPVFAEGLSPVRNYAHLNPHIISTYDLILRNPEIAQELSPDVVIQVGDFPTSKVLRQWLKEGNPRQWIIDPTYQNLDPLHNSTQFWRCSIEQLSRFLPEKNSEINPYLERWCALEHGGRSHLDRVLGNIEDLFEPKAAWLLSQILPKNTPLFISNSMPVRDVEWFWTPNTLQLHPYFNRGANGIDGILSTALGMAHRHQQPSVLLTGDLALLHDTNGFLVRRYFQGHLSIILMNNNGGGIFENLPIAEYNPPFEEFFGTPQSINFAHLCQTYEIEYHQIETWEQFRQYLEKLPHRGIRVLEIRCDRRLDAQWRKQIFTDVPLPPLSLDHCQ</sequence>
<accession>A0ABT7AQR7</accession>
<feature type="domain" description="Thiamine pyrophosphate enzyme N-terminal TPP-binding" evidence="8">
    <location>
        <begin position="13"/>
        <end position="126"/>
    </location>
</feature>
<evidence type="ECO:0000256" key="1">
    <source>
        <dbReference type="ARBA" id="ARBA00022679"/>
    </source>
</evidence>
<comment type="cofactor">
    <cofactor evidence="6">
        <name>Mg(2+)</name>
        <dbReference type="ChEBI" id="CHEBI:18420"/>
    </cofactor>
    <cofactor evidence="6">
        <name>Mn(2+)</name>
        <dbReference type="ChEBI" id="CHEBI:29035"/>
    </cofactor>
</comment>
<dbReference type="HAMAP" id="MF_01659">
    <property type="entry name" value="MenD"/>
    <property type="match status" value="1"/>
</dbReference>
<dbReference type="Pfam" id="PF02775">
    <property type="entry name" value="TPP_enzyme_C"/>
    <property type="match status" value="1"/>
</dbReference>
<comment type="catalytic activity">
    <reaction evidence="6">
        <text>isochorismate + 2-oxoglutarate + H(+) = 5-enolpyruvoyl-6-hydroxy-2-succinyl-cyclohex-3-ene-1-carboxylate + CO2</text>
        <dbReference type="Rhea" id="RHEA:25593"/>
        <dbReference type="ChEBI" id="CHEBI:15378"/>
        <dbReference type="ChEBI" id="CHEBI:16526"/>
        <dbReference type="ChEBI" id="CHEBI:16810"/>
        <dbReference type="ChEBI" id="CHEBI:29780"/>
        <dbReference type="ChEBI" id="CHEBI:58818"/>
        <dbReference type="EC" id="2.2.1.9"/>
    </reaction>
</comment>
<evidence type="ECO:0000259" key="7">
    <source>
        <dbReference type="Pfam" id="PF02775"/>
    </source>
</evidence>
<feature type="domain" description="Menaquinone biosynthesis protein MenD middle" evidence="9">
    <location>
        <begin position="223"/>
        <end position="411"/>
    </location>
</feature>
<keyword evidence="5 6" id="KW-0464">Manganese</keyword>
<dbReference type="PANTHER" id="PTHR42916:SF1">
    <property type="entry name" value="PROTEIN PHYLLO, CHLOROPLASTIC"/>
    <property type="match status" value="1"/>
</dbReference>
<evidence type="ECO:0000259" key="9">
    <source>
        <dbReference type="Pfam" id="PF16582"/>
    </source>
</evidence>
<comment type="function">
    <text evidence="6">Catalyzes the thiamine diphosphate-dependent decarboxylation of 2-oxoglutarate and the subsequent addition of the resulting succinic semialdehyde-thiamine pyrophosphate anion to isochorismate to yield 2-succinyl-5-enolpyruvyl-6-hydroxy-3-cyclohexene-1-carboxylate (SEPHCHC).</text>
</comment>
<organism evidence="10 11">
    <name type="scientific">Roseofilum acuticapitatum BLCC-M154</name>
    <dbReference type="NCBI Taxonomy" id="3022444"/>
    <lineage>
        <taxon>Bacteria</taxon>
        <taxon>Bacillati</taxon>
        <taxon>Cyanobacteriota</taxon>
        <taxon>Cyanophyceae</taxon>
        <taxon>Desertifilales</taxon>
        <taxon>Desertifilaceae</taxon>
        <taxon>Roseofilum</taxon>
        <taxon>Roseofilum acuticapitatum</taxon>
    </lineage>
</organism>
<evidence type="ECO:0000256" key="5">
    <source>
        <dbReference type="ARBA" id="ARBA00023211"/>
    </source>
</evidence>
<dbReference type="GO" id="GO:0070204">
    <property type="term" value="F:2-succinyl-5-enolpyruvyl-6-hydroxy-3-cyclohexene-1-carboxylic-acid synthase activity"/>
    <property type="evidence" value="ECO:0007669"/>
    <property type="project" value="UniProtKB-EC"/>
</dbReference>
<dbReference type="InterPro" id="IPR029061">
    <property type="entry name" value="THDP-binding"/>
</dbReference>
<evidence type="ECO:0000256" key="6">
    <source>
        <dbReference type="HAMAP-Rule" id="MF_01659"/>
    </source>
</evidence>
<keyword evidence="4 6" id="KW-0786">Thiamine pyrophosphate</keyword>
<gene>
    <name evidence="6 10" type="primary">menD</name>
    <name evidence="10" type="ORF">PMG71_07265</name>
</gene>
<comment type="pathway">
    <text evidence="6">Quinol/quinone metabolism; 1,4-dihydroxy-2-naphthoate biosynthesis; 1,4-dihydroxy-2-naphthoate from chorismate: step 2/7.</text>
</comment>
<dbReference type="InterPro" id="IPR011766">
    <property type="entry name" value="TPP_enzyme_TPP-bd"/>
</dbReference>
<evidence type="ECO:0000256" key="3">
    <source>
        <dbReference type="ARBA" id="ARBA00022842"/>
    </source>
</evidence>
<proteinExistence type="inferred from homology"/>
<evidence type="ECO:0000256" key="2">
    <source>
        <dbReference type="ARBA" id="ARBA00022723"/>
    </source>
</evidence>
<evidence type="ECO:0000313" key="11">
    <source>
        <dbReference type="Proteomes" id="UP001235303"/>
    </source>
</evidence>
<name>A0ABT7AQR7_9CYAN</name>
<dbReference type="EC" id="2.2.1.9" evidence="6"/>
<reference evidence="10 11" key="1">
    <citation type="submission" date="2023-01" db="EMBL/GenBank/DDBJ databases">
        <title>Novel diversity within Roseofilum (Cyanobacteria; Desertifilaceae) from marine benthic mats with descriptions of four novel species.</title>
        <authorList>
            <person name="Wang Y."/>
            <person name="Berthold D.E."/>
            <person name="Hu J."/>
            <person name="Lefler F.W."/>
            <person name="Laughinghouse H.D. IV."/>
        </authorList>
    </citation>
    <scope>NUCLEOTIDE SEQUENCE [LARGE SCALE GENOMIC DNA]</scope>
    <source>
        <strain evidence="10 11">BLCC-M154</strain>
    </source>
</reference>
<evidence type="ECO:0000259" key="8">
    <source>
        <dbReference type="Pfam" id="PF02776"/>
    </source>
</evidence>
<dbReference type="InterPro" id="IPR032264">
    <property type="entry name" value="MenD_middle"/>
</dbReference>
<dbReference type="RefSeq" id="WP_283752981.1">
    <property type="nucleotide sequence ID" value="NZ_JAQOSP010000050.1"/>
</dbReference>
<dbReference type="SUPFAM" id="SSF52518">
    <property type="entry name" value="Thiamin diphosphate-binding fold (THDP-binding)"/>
    <property type="match status" value="2"/>
</dbReference>
<feature type="domain" description="Thiamine pyrophosphate enzyme TPP-binding" evidence="7">
    <location>
        <begin position="446"/>
        <end position="559"/>
    </location>
</feature>
<keyword evidence="1 6" id="KW-0808">Transferase</keyword>
<dbReference type="Gene3D" id="3.40.50.1220">
    <property type="entry name" value="TPP-binding domain"/>
    <property type="match status" value="1"/>
</dbReference>